<dbReference type="GeneID" id="19208716"/>
<organism evidence="1 2">
    <name type="scientific">Coniophora puteana (strain RWD-64-598)</name>
    <name type="common">Brown rot fungus</name>
    <dbReference type="NCBI Taxonomy" id="741705"/>
    <lineage>
        <taxon>Eukaryota</taxon>
        <taxon>Fungi</taxon>
        <taxon>Dikarya</taxon>
        <taxon>Basidiomycota</taxon>
        <taxon>Agaricomycotina</taxon>
        <taxon>Agaricomycetes</taxon>
        <taxon>Agaricomycetidae</taxon>
        <taxon>Boletales</taxon>
        <taxon>Coniophorineae</taxon>
        <taxon>Coniophoraceae</taxon>
        <taxon>Coniophora</taxon>
    </lineage>
</organism>
<proteinExistence type="predicted"/>
<dbReference type="Proteomes" id="UP000053558">
    <property type="component" value="Unassembled WGS sequence"/>
</dbReference>
<evidence type="ECO:0000313" key="2">
    <source>
        <dbReference type="Proteomes" id="UP000053558"/>
    </source>
</evidence>
<comment type="caution">
    <text evidence="1">The sequence shown here is derived from an EMBL/GenBank/DDBJ whole genome shotgun (WGS) entry which is preliminary data.</text>
</comment>
<name>A0A5M3N4U1_CONPW</name>
<protein>
    <submittedName>
        <fullName evidence="1">Uncharacterized protein</fullName>
    </submittedName>
</protein>
<accession>A0A5M3N4U1</accession>
<gene>
    <name evidence="1" type="ORF">CONPUDRAFT_68941</name>
</gene>
<dbReference type="RefSeq" id="XP_007762686.1">
    <property type="nucleotide sequence ID" value="XM_007764496.1"/>
</dbReference>
<reference evidence="2" key="1">
    <citation type="journal article" date="2012" name="Science">
        <title>The Paleozoic origin of enzymatic lignin decomposition reconstructed from 31 fungal genomes.</title>
        <authorList>
            <person name="Floudas D."/>
            <person name="Binder M."/>
            <person name="Riley R."/>
            <person name="Barry K."/>
            <person name="Blanchette R.A."/>
            <person name="Henrissat B."/>
            <person name="Martinez A.T."/>
            <person name="Otillar R."/>
            <person name="Spatafora J.W."/>
            <person name="Yadav J.S."/>
            <person name="Aerts A."/>
            <person name="Benoit I."/>
            <person name="Boyd A."/>
            <person name="Carlson A."/>
            <person name="Copeland A."/>
            <person name="Coutinho P.M."/>
            <person name="de Vries R.P."/>
            <person name="Ferreira P."/>
            <person name="Findley K."/>
            <person name="Foster B."/>
            <person name="Gaskell J."/>
            <person name="Glotzer D."/>
            <person name="Gorecki P."/>
            <person name="Heitman J."/>
            <person name="Hesse C."/>
            <person name="Hori C."/>
            <person name="Igarashi K."/>
            <person name="Jurgens J.A."/>
            <person name="Kallen N."/>
            <person name="Kersten P."/>
            <person name="Kohler A."/>
            <person name="Kuees U."/>
            <person name="Kumar T.K.A."/>
            <person name="Kuo A."/>
            <person name="LaButti K."/>
            <person name="Larrondo L.F."/>
            <person name="Lindquist E."/>
            <person name="Ling A."/>
            <person name="Lombard V."/>
            <person name="Lucas S."/>
            <person name="Lundell T."/>
            <person name="Martin R."/>
            <person name="McLaughlin D.J."/>
            <person name="Morgenstern I."/>
            <person name="Morin E."/>
            <person name="Murat C."/>
            <person name="Nagy L.G."/>
            <person name="Nolan M."/>
            <person name="Ohm R.A."/>
            <person name="Patyshakuliyeva A."/>
            <person name="Rokas A."/>
            <person name="Ruiz-Duenas F.J."/>
            <person name="Sabat G."/>
            <person name="Salamov A."/>
            <person name="Samejima M."/>
            <person name="Schmutz J."/>
            <person name="Slot J.C."/>
            <person name="St John F."/>
            <person name="Stenlid J."/>
            <person name="Sun H."/>
            <person name="Sun S."/>
            <person name="Syed K."/>
            <person name="Tsang A."/>
            <person name="Wiebenga A."/>
            <person name="Young D."/>
            <person name="Pisabarro A."/>
            <person name="Eastwood D.C."/>
            <person name="Martin F."/>
            <person name="Cullen D."/>
            <person name="Grigoriev I.V."/>
            <person name="Hibbett D.S."/>
        </authorList>
    </citation>
    <scope>NUCLEOTIDE SEQUENCE [LARGE SCALE GENOMIC DNA]</scope>
    <source>
        <strain evidence="2">RWD-64-598 SS2</strain>
    </source>
</reference>
<dbReference type="AlphaFoldDB" id="A0A5M3N4U1"/>
<dbReference type="EMBL" id="JH711573">
    <property type="protein sequence ID" value="EIW86413.1"/>
    <property type="molecule type" value="Genomic_DNA"/>
</dbReference>
<keyword evidence="2" id="KW-1185">Reference proteome</keyword>
<evidence type="ECO:0000313" key="1">
    <source>
        <dbReference type="EMBL" id="EIW86413.1"/>
    </source>
</evidence>
<dbReference type="KEGG" id="cput:CONPUDRAFT_68941"/>
<sequence>MDTVISVYHLTSPATTRIGLLTLPVFYLRNISPDNGTQLDIDRHVVAYYESVDPSAKANILPRPLFTGSTTVVVNANKYWTYFLVEREEDPNLNPVPFLPEPVFHGPLILAVKDYFYTATISDIRWTRIMRFFFLLSEIEWPDIHVQPLLWGSPAFLWEEPPYSPPPLLWCLQHQDIGEKTYLPQLPKGDPTRQGPTLAHRYLNLQSTWTQMARKPTQQAHHRFEA</sequence>